<evidence type="ECO:0000256" key="3">
    <source>
        <dbReference type="ARBA" id="ARBA00022712"/>
    </source>
</evidence>
<gene>
    <name evidence="8" type="ORF">OPV22_013893</name>
</gene>
<dbReference type="PANTHER" id="PTHR33347">
    <property type="entry name" value="OSJNBA0091C07.3 PROTEIN"/>
    <property type="match status" value="1"/>
</dbReference>
<dbReference type="GO" id="GO:0009691">
    <property type="term" value="P:cytokinin biosynthetic process"/>
    <property type="evidence" value="ECO:0007669"/>
    <property type="project" value="UniProtKB-KW"/>
</dbReference>
<reference evidence="8 9" key="1">
    <citation type="submission" date="2022-12" db="EMBL/GenBank/DDBJ databases">
        <title>Chromosome-scale assembly of the Ensete ventricosum genome.</title>
        <authorList>
            <person name="Dussert Y."/>
            <person name="Stocks J."/>
            <person name="Wendawek A."/>
            <person name="Woldeyes F."/>
            <person name="Nichols R.A."/>
            <person name="Borrell J.S."/>
        </authorList>
    </citation>
    <scope>NUCLEOTIDE SEQUENCE [LARGE SCALE GENOMIC DNA]</scope>
    <source>
        <strain evidence="9">cv. Maze</strain>
        <tissue evidence="8">Seeds</tissue>
    </source>
</reference>
<evidence type="ECO:0000256" key="7">
    <source>
        <dbReference type="SAM" id="MobiDB-lite"/>
    </source>
</evidence>
<comment type="caution">
    <text evidence="8">The sequence shown here is derived from an EMBL/GenBank/DDBJ whole genome shotgun (WGS) entry which is preliminary data.</text>
</comment>
<feature type="region of interest" description="Disordered" evidence="7">
    <location>
        <begin position="111"/>
        <end position="156"/>
    </location>
</feature>
<name>A0AAV8QWK2_ENSVE</name>
<proteinExistence type="inferred from homology"/>
<comment type="subcellular location">
    <subcellularLocation>
        <location evidence="1">Cytoplasm</location>
    </subcellularLocation>
</comment>
<dbReference type="GO" id="GO:0005737">
    <property type="term" value="C:cytoplasm"/>
    <property type="evidence" value="ECO:0007669"/>
    <property type="project" value="UniProtKB-SubCell"/>
</dbReference>
<evidence type="ECO:0000256" key="4">
    <source>
        <dbReference type="ARBA" id="ARBA00022864"/>
    </source>
</evidence>
<evidence type="ECO:0000313" key="8">
    <source>
        <dbReference type="EMBL" id="KAJ8492172.1"/>
    </source>
</evidence>
<keyword evidence="9" id="KW-1185">Reference proteome</keyword>
<comment type="similarity">
    <text evidence="6">Belongs to the SOFL plant protein family.</text>
</comment>
<evidence type="ECO:0000256" key="5">
    <source>
        <dbReference type="ARBA" id="ARBA00023242"/>
    </source>
</evidence>
<sequence length="280" mass="32041">MNQNGPDDFYRFTIRSRDWDFLGLDPLFVRLFSSFPCTTNMSASLKPVQRHTEREERRSCYLLSPSYIDEMKVGEEEAEEEEEMSSDCSSGCQSGWTMYLEQSSSQFCKTDVDEKAGSYEHEEKEEEEEEEEEEEGLSMVSDASSGPPQLRLEDDEHHSRCYRKSNICSWDTGTRCSAFAPPAAMAKDGFKKRRIGDPSSALVDTATSPLFSFSNTSINKEDNFMKPFREHVLDFPCSFSYVHVEERSALQNPMDCLQSFTLFKPTPVRPMSSKGGKKLW</sequence>
<dbReference type="GO" id="GO:0009736">
    <property type="term" value="P:cytokinin-activated signaling pathway"/>
    <property type="evidence" value="ECO:0007669"/>
    <property type="project" value="UniProtKB-KW"/>
</dbReference>
<evidence type="ECO:0000256" key="1">
    <source>
        <dbReference type="ARBA" id="ARBA00004496"/>
    </source>
</evidence>
<keyword evidence="2" id="KW-0963">Cytoplasm</keyword>
<evidence type="ECO:0000313" key="9">
    <source>
        <dbReference type="Proteomes" id="UP001222027"/>
    </source>
</evidence>
<dbReference type="PANTHER" id="PTHR33347:SF1">
    <property type="entry name" value="PROTEIN SOB FIVE-LIKE 5"/>
    <property type="match status" value="1"/>
</dbReference>
<accession>A0AAV8QWK2</accession>
<dbReference type="InterPro" id="IPR044670">
    <property type="entry name" value="SOFL"/>
</dbReference>
<dbReference type="EMBL" id="JAQQAF010000004">
    <property type="protein sequence ID" value="KAJ8492172.1"/>
    <property type="molecule type" value="Genomic_DNA"/>
</dbReference>
<evidence type="ECO:0000256" key="2">
    <source>
        <dbReference type="ARBA" id="ARBA00022490"/>
    </source>
</evidence>
<keyword evidence="5" id="KW-0539">Nucleus</keyword>
<dbReference type="AlphaFoldDB" id="A0AAV8QWK2"/>
<feature type="compositionally biased region" description="Basic and acidic residues" evidence="7">
    <location>
        <begin position="111"/>
        <end position="122"/>
    </location>
</feature>
<dbReference type="Proteomes" id="UP001222027">
    <property type="component" value="Unassembled WGS sequence"/>
</dbReference>
<keyword evidence="3" id="KW-0203">Cytokinin biosynthesis</keyword>
<keyword evidence="4" id="KW-0932">Cytokinin signaling pathway</keyword>
<feature type="compositionally biased region" description="Acidic residues" evidence="7">
    <location>
        <begin position="123"/>
        <end position="136"/>
    </location>
</feature>
<evidence type="ECO:0000256" key="6">
    <source>
        <dbReference type="ARBA" id="ARBA00024199"/>
    </source>
</evidence>
<organism evidence="8 9">
    <name type="scientific">Ensete ventricosum</name>
    <name type="common">Abyssinian banana</name>
    <name type="synonym">Musa ensete</name>
    <dbReference type="NCBI Taxonomy" id="4639"/>
    <lineage>
        <taxon>Eukaryota</taxon>
        <taxon>Viridiplantae</taxon>
        <taxon>Streptophyta</taxon>
        <taxon>Embryophyta</taxon>
        <taxon>Tracheophyta</taxon>
        <taxon>Spermatophyta</taxon>
        <taxon>Magnoliopsida</taxon>
        <taxon>Liliopsida</taxon>
        <taxon>Zingiberales</taxon>
        <taxon>Musaceae</taxon>
        <taxon>Ensete</taxon>
    </lineage>
</organism>
<protein>
    <submittedName>
        <fullName evidence="8">Uncharacterized protein</fullName>
    </submittedName>
</protein>